<evidence type="ECO:0000313" key="4">
    <source>
        <dbReference type="Proteomes" id="UP000325577"/>
    </source>
</evidence>
<feature type="region of interest" description="Disordered" evidence="1">
    <location>
        <begin position="1"/>
        <end position="20"/>
    </location>
</feature>
<gene>
    <name evidence="3" type="ORF">F0562_011389</name>
</gene>
<protein>
    <submittedName>
        <fullName evidence="3">Uncharacterized protein</fullName>
    </submittedName>
</protein>
<keyword evidence="4" id="KW-1185">Reference proteome</keyword>
<dbReference type="AlphaFoldDB" id="A0A5J5A264"/>
<keyword evidence="2" id="KW-1133">Transmembrane helix</keyword>
<evidence type="ECO:0000256" key="1">
    <source>
        <dbReference type="SAM" id="MobiDB-lite"/>
    </source>
</evidence>
<organism evidence="3 4">
    <name type="scientific">Nyssa sinensis</name>
    <dbReference type="NCBI Taxonomy" id="561372"/>
    <lineage>
        <taxon>Eukaryota</taxon>
        <taxon>Viridiplantae</taxon>
        <taxon>Streptophyta</taxon>
        <taxon>Embryophyta</taxon>
        <taxon>Tracheophyta</taxon>
        <taxon>Spermatophyta</taxon>
        <taxon>Magnoliopsida</taxon>
        <taxon>eudicotyledons</taxon>
        <taxon>Gunneridae</taxon>
        <taxon>Pentapetalae</taxon>
        <taxon>asterids</taxon>
        <taxon>Cornales</taxon>
        <taxon>Nyssaceae</taxon>
        <taxon>Nyssa</taxon>
    </lineage>
</organism>
<keyword evidence="2" id="KW-0812">Transmembrane</keyword>
<dbReference type="Proteomes" id="UP000325577">
    <property type="component" value="Linkage Group LG4"/>
</dbReference>
<accession>A0A5J5A264</accession>
<dbReference type="EMBL" id="CM018047">
    <property type="protein sequence ID" value="KAA8524973.1"/>
    <property type="molecule type" value="Genomic_DNA"/>
</dbReference>
<evidence type="ECO:0000256" key="2">
    <source>
        <dbReference type="SAM" id="Phobius"/>
    </source>
</evidence>
<name>A0A5J5A264_9ASTE</name>
<reference evidence="3 4" key="1">
    <citation type="submission" date="2019-09" db="EMBL/GenBank/DDBJ databases">
        <title>A chromosome-level genome assembly of the Chinese tupelo Nyssa sinensis.</title>
        <authorList>
            <person name="Yang X."/>
            <person name="Kang M."/>
            <person name="Yang Y."/>
            <person name="Xiong H."/>
            <person name="Wang M."/>
            <person name="Zhang Z."/>
            <person name="Wang Z."/>
            <person name="Wu H."/>
            <person name="Ma T."/>
            <person name="Liu J."/>
            <person name="Xi Z."/>
        </authorList>
    </citation>
    <scope>NUCLEOTIDE SEQUENCE [LARGE SCALE GENOMIC DNA]</scope>
    <source>
        <strain evidence="3">J267</strain>
        <tissue evidence="3">Leaf</tissue>
    </source>
</reference>
<sequence>MNKRSTHCRTPPLDRSRPETLITVTPPPLRAPPPLFSSLVKLQVRFWKNSVWGYPQFENDTYSLPHSLFVEDPNWGFLKIEAHLCLLFPFVLLSSYTQKFICTNLGLAHFLGLLLWLLLFTAGDSEYHFRGDSMKCGRPNANRFWRQIAW</sequence>
<evidence type="ECO:0000313" key="3">
    <source>
        <dbReference type="EMBL" id="KAA8524973.1"/>
    </source>
</evidence>
<keyword evidence="2" id="KW-0472">Membrane</keyword>
<proteinExistence type="predicted"/>
<feature type="transmembrane region" description="Helical" evidence="2">
    <location>
        <begin position="105"/>
        <end position="123"/>
    </location>
</feature>